<proteinExistence type="predicted"/>
<dbReference type="GeneID" id="19333305"/>
<reference evidence="1 2" key="1">
    <citation type="journal article" date="2012" name="PLoS Pathog.">
        <title>Diverse lifestyles and strategies of plant pathogenesis encoded in the genomes of eighteen Dothideomycetes fungi.</title>
        <authorList>
            <person name="Ohm R.A."/>
            <person name="Feau N."/>
            <person name="Henrissat B."/>
            <person name="Schoch C.L."/>
            <person name="Horwitz B.A."/>
            <person name="Barry K.W."/>
            <person name="Condon B.J."/>
            <person name="Copeland A.C."/>
            <person name="Dhillon B."/>
            <person name="Glaser F."/>
            <person name="Hesse C.N."/>
            <person name="Kosti I."/>
            <person name="LaButti K."/>
            <person name="Lindquist E.A."/>
            <person name="Lucas S."/>
            <person name="Salamov A.A."/>
            <person name="Bradshaw R.E."/>
            <person name="Ciuffetti L."/>
            <person name="Hamelin R.C."/>
            <person name="Kema G.H.J."/>
            <person name="Lawrence C."/>
            <person name="Scott J.A."/>
            <person name="Spatafora J.W."/>
            <person name="Turgeon B.G."/>
            <person name="de Wit P.J.G.M."/>
            <person name="Zhong S."/>
            <person name="Goodwin S.B."/>
            <person name="Grigoriev I.V."/>
        </authorList>
    </citation>
    <scope>NUCLEOTIDE SEQUENCE [LARGE SCALE GENOMIC DNA]</scope>
    <source>
        <strain evidence="1 2">CIRAD86</strain>
    </source>
</reference>
<sequence>MMTYLWHGMEEKWGLEMLSCAELLDIADMLSATGLLFLLIHLPGDDAVTNAHLQYNAERSPQEINLVALLISTPSDASMQAAFFACSWNSASQDVHCPVSTDEVDVSNCLGLREKLGRGLTVTDVLVNDGANKDQVYLELSWAAVYPGYRHVQHVALVLLKLCIERKLRHSDDAFHWTHSALVPVLFKLCVERKLRHSDDAFHWTHSALVPVLFKLCVERKLRHSDDAFHWTKSKLRSRTAAALIFHPADIRLLGDDGSNKDVRDQKAR</sequence>
<gene>
    <name evidence="1" type="ORF">MYCFIDRAFT_175032</name>
</gene>
<evidence type="ECO:0000313" key="1">
    <source>
        <dbReference type="EMBL" id="EME83607.1"/>
    </source>
</evidence>
<keyword evidence="2" id="KW-1185">Reference proteome</keyword>
<protein>
    <submittedName>
        <fullName evidence="1">Uncharacterized protein</fullName>
    </submittedName>
</protein>
<dbReference type="HOGENOM" id="CLU_1034872_0_0_1"/>
<evidence type="ECO:0000313" key="2">
    <source>
        <dbReference type="Proteomes" id="UP000016932"/>
    </source>
</evidence>
<dbReference type="RefSeq" id="XP_007926783.1">
    <property type="nucleotide sequence ID" value="XM_007928592.1"/>
</dbReference>
<organism evidence="1 2">
    <name type="scientific">Pseudocercospora fijiensis (strain CIRAD86)</name>
    <name type="common">Black leaf streak disease fungus</name>
    <name type="synonym">Mycosphaerella fijiensis</name>
    <dbReference type="NCBI Taxonomy" id="383855"/>
    <lineage>
        <taxon>Eukaryota</taxon>
        <taxon>Fungi</taxon>
        <taxon>Dikarya</taxon>
        <taxon>Ascomycota</taxon>
        <taxon>Pezizomycotina</taxon>
        <taxon>Dothideomycetes</taxon>
        <taxon>Dothideomycetidae</taxon>
        <taxon>Mycosphaerellales</taxon>
        <taxon>Mycosphaerellaceae</taxon>
        <taxon>Pseudocercospora</taxon>
    </lineage>
</organism>
<accession>M3B2H8</accession>
<dbReference type="KEGG" id="pfj:MYCFIDRAFT_175032"/>
<dbReference type="VEuPathDB" id="FungiDB:MYCFIDRAFT_175032"/>
<dbReference type="EMBL" id="KB446558">
    <property type="protein sequence ID" value="EME83607.1"/>
    <property type="molecule type" value="Genomic_DNA"/>
</dbReference>
<name>M3B2H8_PSEFD</name>
<dbReference type="AlphaFoldDB" id="M3B2H8"/>
<dbReference type="Proteomes" id="UP000016932">
    <property type="component" value="Unassembled WGS sequence"/>
</dbReference>